<dbReference type="AlphaFoldDB" id="A0A9N8DS19"/>
<organism evidence="3 4">
    <name type="scientific">Seminavis robusta</name>
    <dbReference type="NCBI Taxonomy" id="568900"/>
    <lineage>
        <taxon>Eukaryota</taxon>
        <taxon>Sar</taxon>
        <taxon>Stramenopiles</taxon>
        <taxon>Ochrophyta</taxon>
        <taxon>Bacillariophyta</taxon>
        <taxon>Bacillariophyceae</taxon>
        <taxon>Bacillariophycidae</taxon>
        <taxon>Naviculales</taxon>
        <taxon>Naviculaceae</taxon>
        <taxon>Seminavis</taxon>
    </lineage>
</organism>
<evidence type="ECO:0000256" key="1">
    <source>
        <dbReference type="SAM" id="MobiDB-lite"/>
    </source>
</evidence>
<dbReference type="Proteomes" id="UP001153069">
    <property type="component" value="Unassembled WGS sequence"/>
</dbReference>
<dbReference type="EMBL" id="CAICTM010000240">
    <property type="protein sequence ID" value="CAB9505726.1"/>
    <property type="molecule type" value="Genomic_DNA"/>
</dbReference>
<name>A0A9N8DS19_9STRA</name>
<reference evidence="3" key="1">
    <citation type="submission" date="2020-06" db="EMBL/GenBank/DDBJ databases">
        <authorList>
            <consortium name="Plant Systems Biology data submission"/>
        </authorList>
    </citation>
    <scope>NUCLEOTIDE SEQUENCE</scope>
    <source>
        <strain evidence="3">D6</strain>
    </source>
</reference>
<feature type="compositionally biased region" description="Basic and acidic residues" evidence="1">
    <location>
        <begin position="15"/>
        <end position="24"/>
    </location>
</feature>
<evidence type="ECO:0000256" key="2">
    <source>
        <dbReference type="SAM" id="Phobius"/>
    </source>
</evidence>
<feature type="region of interest" description="Disordered" evidence="1">
    <location>
        <begin position="184"/>
        <end position="214"/>
    </location>
</feature>
<accession>A0A9N8DS19</accession>
<protein>
    <submittedName>
        <fullName evidence="3">Uncharacterized protein</fullName>
    </submittedName>
</protein>
<gene>
    <name evidence="3" type="ORF">SEMRO_241_G096390.1</name>
</gene>
<keyword evidence="2" id="KW-1133">Transmembrane helix</keyword>
<keyword evidence="2" id="KW-0472">Membrane</keyword>
<feature type="transmembrane region" description="Helical" evidence="2">
    <location>
        <begin position="128"/>
        <end position="145"/>
    </location>
</feature>
<feature type="transmembrane region" description="Helical" evidence="2">
    <location>
        <begin position="103"/>
        <end position="122"/>
    </location>
</feature>
<feature type="region of interest" description="Disordered" evidence="1">
    <location>
        <begin position="1"/>
        <end position="37"/>
    </location>
</feature>
<keyword evidence="2" id="KW-0812">Transmembrane</keyword>
<proteinExistence type="predicted"/>
<sequence>MEAAPFLSPNNDNSKQPEHPKVKGDDDDEPPPMAAWATPSLRQYNPEIFAAYDRDRVNHQMRIHVMQIEEAKMASLKCCPQQTHPMEGLGTPVYAHADANRDLAWILVGLMVFFAWFAWLLLRPLQAIVSLLMGSGVGYAFWTALHSTNNEQQREEERIPPHLLDLGLMDAEKVQYLVDQMSASQKRKQAKKQIVPNDQEDATEEEEDDEDIPC</sequence>
<comment type="caution">
    <text evidence="3">The sequence shown here is derived from an EMBL/GenBank/DDBJ whole genome shotgun (WGS) entry which is preliminary data.</text>
</comment>
<evidence type="ECO:0000313" key="3">
    <source>
        <dbReference type="EMBL" id="CAB9505726.1"/>
    </source>
</evidence>
<feature type="compositionally biased region" description="Acidic residues" evidence="1">
    <location>
        <begin position="198"/>
        <end position="214"/>
    </location>
</feature>
<evidence type="ECO:0000313" key="4">
    <source>
        <dbReference type="Proteomes" id="UP001153069"/>
    </source>
</evidence>
<keyword evidence="4" id="KW-1185">Reference proteome</keyword>